<comment type="catalytic activity">
    <reaction evidence="12">
        <text>oxaloacetate + H(+) = pyruvate + CO2</text>
        <dbReference type="Rhea" id="RHEA:15641"/>
        <dbReference type="ChEBI" id="CHEBI:15361"/>
        <dbReference type="ChEBI" id="CHEBI:15378"/>
        <dbReference type="ChEBI" id="CHEBI:16452"/>
        <dbReference type="ChEBI" id="CHEBI:16526"/>
        <dbReference type="EC" id="4.1.1.112"/>
    </reaction>
</comment>
<dbReference type="InterPro" id="IPR005493">
    <property type="entry name" value="RraA/RraA-like"/>
</dbReference>
<dbReference type="GO" id="GO:0047443">
    <property type="term" value="F:4-hydroxy-4-methyl-2-oxoglutarate aldolase activity"/>
    <property type="evidence" value="ECO:0007669"/>
    <property type="project" value="UniProtKB-EC"/>
</dbReference>
<organism evidence="14 15">
    <name type="scientific">Alicyclobacillus cellulosilyticus</name>
    <dbReference type="NCBI Taxonomy" id="1003997"/>
    <lineage>
        <taxon>Bacteria</taxon>
        <taxon>Bacillati</taxon>
        <taxon>Bacillota</taxon>
        <taxon>Bacilli</taxon>
        <taxon>Bacillales</taxon>
        <taxon>Alicyclobacillaceae</taxon>
        <taxon>Alicyclobacillus</taxon>
    </lineage>
</organism>
<proteinExistence type="inferred from homology"/>
<dbReference type="NCBIfam" id="NF004850">
    <property type="entry name" value="PRK06201.1"/>
    <property type="match status" value="1"/>
</dbReference>
<dbReference type="AlphaFoldDB" id="A0A917KBX6"/>
<accession>A0A917KBX6</accession>
<keyword evidence="13" id="KW-0460">Magnesium</keyword>
<dbReference type="PANTHER" id="PTHR33254:SF4">
    <property type="entry name" value="4-HYDROXY-4-METHYL-2-OXOGLUTARATE ALDOLASE 3-RELATED"/>
    <property type="match status" value="1"/>
</dbReference>
<evidence type="ECO:0000256" key="6">
    <source>
        <dbReference type="ARBA" id="ARBA00012947"/>
    </source>
</evidence>
<comment type="similarity">
    <text evidence="3">Belongs to the class II aldolase/RraA-like family.</text>
</comment>
<dbReference type="InterPro" id="IPR036704">
    <property type="entry name" value="RraA/RraA-like_sf"/>
</dbReference>
<keyword evidence="14" id="KW-0808">Transferase</keyword>
<keyword evidence="14" id="KW-0489">Methyltransferase</keyword>
<evidence type="ECO:0000256" key="10">
    <source>
        <dbReference type="ARBA" id="ARBA00030169"/>
    </source>
</evidence>
<dbReference type="GO" id="GO:0008168">
    <property type="term" value="F:methyltransferase activity"/>
    <property type="evidence" value="ECO:0007669"/>
    <property type="project" value="UniProtKB-KW"/>
</dbReference>
<comment type="cofactor">
    <cofactor evidence="13">
        <name>Mg(2+)</name>
        <dbReference type="ChEBI" id="CHEBI:18420"/>
    </cofactor>
</comment>
<name>A0A917KBX6_9BACL</name>
<comment type="cofactor">
    <cofactor evidence="2">
        <name>a divalent metal cation</name>
        <dbReference type="ChEBI" id="CHEBI:60240"/>
    </cofactor>
</comment>
<dbReference type="Pfam" id="PF03737">
    <property type="entry name" value="RraA-like"/>
    <property type="match status" value="1"/>
</dbReference>
<evidence type="ECO:0000256" key="11">
    <source>
        <dbReference type="ARBA" id="ARBA00032305"/>
    </source>
</evidence>
<dbReference type="RefSeq" id="WP_188882396.1">
    <property type="nucleotide sequence ID" value="NZ_BMOY01000025.1"/>
</dbReference>
<dbReference type="EC" id="4.1.1.112" evidence="6"/>
<dbReference type="Gene3D" id="3.50.30.40">
    <property type="entry name" value="Ribonuclease E inhibitor RraA/RraA-like"/>
    <property type="match status" value="1"/>
</dbReference>
<comment type="subunit">
    <text evidence="4">Homotrimer.</text>
</comment>
<dbReference type="SUPFAM" id="SSF89562">
    <property type="entry name" value="RraA-like"/>
    <property type="match status" value="1"/>
</dbReference>
<evidence type="ECO:0000256" key="2">
    <source>
        <dbReference type="ARBA" id="ARBA00001968"/>
    </source>
</evidence>
<evidence type="ECO:0000256" key="3">
    <source>
        <dbReference type="ARBA" id="ARBA00008621"/>
    </source>
</evidence>
<feature type="binding site" evidence="13">
    <location>
        <position position="119"/>
    </location>
    <ligand>
        <name>substrate</name>
    </ligand>
</feature>
<evidence type="ECO:0000256" key="12">
    <source>
        <dbReference type="ARBA" id="ARBA00047973"/>
    </source>
</evidence>
<dbReference type="Proteomes" id="UP000637695">
    <property type="component" value="Unassembled WGS sequence"/>
</dbReference>
<dbReference type="CDD" id="cd16841">
    <property type="entry name" value="RraA_family"/>
    <property type="match status" value="1"/>
</dbReference>
<dbReference type="GO" id="GO:0008948">
    <property type="term" value="F:oxaloacetate decarboxylase activity"/>
    <property type="evidence" value="ECO:0007669"/>
    <property type="project" value="UniProtKB-EC"/>
</dbReference>
<reference evidence="14" key="2">
    <citation type="submission" date="2020-09" db="EMBL/GenBank/DDBJ databases">
        <authorList>
            <person name="Sun Q."/>
            <person name="Ohkuma M."/>
        </authorList>
    </citation>
    <scope>NUCLEOTIDE SEQUENCE</scope>
    <source>
        <strain evidence="14">JCM 18487</strain>
    </source>
</reference>
<keyword evidence="13" id="KW-0479">Metal-binding</keyword>
<feature type="binding site" evidence="13">
    <location>
        <position position="120"/>
    </location>
    <ligand>
        <name>Mg(2+)</name>
        <dbReference type="ChEBI" id="CHEBI:18420"/>
    </ligand>
</feature>
<gene>
    <name evidence="14" type="ORF">GCM10010885_16790</name>
</gene>
<evidence type="ECO:0000256" key="8">
    <source>
        <dbReference type="ARBA" id="ARBA00025046"/>
    </source>
</evidence>
<comment type="caution">
    <text evidence="14">The sequence shown here is derived from an EMBL/GenBank/DDBJ whole genome shotgun (WGS) entry which is preliminary data.</text>
</comment>
<evidence type="ECO:0000256" key="9">
    <source>
        <dbReference type="ARBA" id="ARBA00029596"/>
    </source>
</evidence>
<feature type="binding site" evidence="13">
    <location>
        <begin position="97"/>
        <end position="100"/>
    </location>
    <ligand>
        <name>substrate</name>
    </ligand>
</feature>
<dbReference type="EMBL" id="BMOY01000025">
    <property type="protein sequence ID" value="GGJ08300.1"/>
    <property type="molecule type" value="Genomic_DNA"/>
</dbReference>
<evidence type="ECO:0000256" key="5">
    <source>
        <dbReference type="ARBA" id="ARBA00012213"/>
    </source>
</evidence>
<keyword evidence="15" id="KW-1185">Reference proteome</keyword>
<evidence type="ECO:0000256" key="13">
    <source>
        <dbReference type="PIRSR" id="PIRSR605493-1"/>
    </source>
</evidence>
<dbReference type="GO" id="GO:0032259">
    <property type="term" value="P:methylation"/>
    <property type="evidence" value="ECO:0007669"/>
    <property type="project" value="UniProtKB-KW"/>
</dbReference>
<evidence type="ECO:0000313" key="14">
    <source>
        <dbReference type="EMBL" id="GGJ08300.1"/>
    </source>
</evidence>
<dbReference type="PANTHER" id="PTHR33254">
    <property type="entry name" value="4-HYDROXY-4-METHYL-2-OXOGLUTARATE ALDOLASE 3-RELATED"/>
    <property type="match status" value="1"/>
</dbReference>
<dbReference type="EC" id="4.1.3.17" evidence="5"/>
<evidence type="ECO:0000256" key="4">
    <source>
        <dbReference type="ARBA" id="ARBA00011233"/>
    </source>
</evidence>
<evidence type="ECO:0000256" key="7">
    <source>
        <dbReference type="ARBA" id="ARBA00016549"/>
    </source>
</evidence>
<comment type="function">
    <text evidence="8">Catalyzes the aldol cleavage of 4-hydroxy-4-methyl-2-oxoglutarate (HMG) into 2 molecules of pyruvate. Also contains a secondary oxaloacetate (OAA) decarboxylase activity due to the common pyruvate enolate transition state formed following C-C bond cleavage in the retro-aldol and decarboxylation reactions.</text>
</comment>
<evidence type="ECO:0000256" key="1">
    <source>
        <dbReference type="ARBA" id="ARBA00001342"/>
    </source>
</evidence>
<comment type="catalytic activity">
    <reaction evidence="1">
        <text>4-hydroxy-4-methyl-2-oxoglutarate = 2 pyruvate</text>
        <dbReference type="Rhea" id="RHEA:22748"/>
        <dbReference type="ChEBI" id="CHEBI:15361"/>
        <dbReference type="ChEBI" id="CHEBI:58276"/>
        <dbReference type="EC" id="4.1.3.17"/>
    </reaction>
</comment>
<reference evidence="14" key="1">
    <citation type="journal article" date="2014" name="Int. J. Syst. Evol. Microbiol.">
        <title>Complete genome sequence of Corynebacterium casei LMG S-19264T (=DSM 44701T), isolated from a smear-ripened cheese.</title>
        <authorList>
            <consortium name="US DOE Joint Genome Institute (JGI-PGF)"/>
            <person name="Walter F."/>
            <person name="Albersmeier A."/>
            <person name="Kalinowski J."/>
            <person name="Ruckert C."/>
        </authorList>
    </citation>
    <scope>NUCLEOTIDE SEQUENCE</scope>
    <source>
        <strain evidence="14">JCM 18487</strain>
    </source>
</reference>
<dbReference type="GO" id="GO:0046872">
    <property type="term" value="F:metal ion binding"/>
    <property type="evidence" value="ECO:0007669"/>
    <property type="project" value="UniProtKB-KW"/>
</dbReference>
<evidence type="ECO:0000313" key="15">
    <source>
        <dbReference type="Proteomes" id="UP000637695"/>
    </source>
</evidence>
<protein>
    <recommendedName>
        <fullName evidence="7">Putative 4-hydroxy-4-methyl-2-oxoglutarate aldolase</fullName>
        <ecNumber evidence="6">4.1.1.112</ecNumber>
        <ecNumber evidence="5">4.1.3.17</ecNumber>
    </recommendedName>
    <alternativeName>
        <fullName evidence="11">Oxaloacetate decarboxylase</fullName>
    </alternativeName>
    <alternativeName>
        <fullName evidence="9">Regulator of ribonuclease activity homolog</fullName>
    </alternativeName>
    <alternativeName>
        <fullName evidence="10">RraA-like protein</fullName>
    </alternativeName>
</protein>
<sequence>MKIGLRVLQPERRPPQSILEAFREIPAACVSDNLHRLYAVSGAIRPYHKAGKLVGSAFTVKTRPGDNLFVHKALDMAQPGDVLVVDAGGDVTQAVVGEIMLRLAQWRGLAGFVVDGAIRDAEAFAQEAFPVYARGVTHRGPYKTGPGEINVPVAVGGVVVAPGDIVLGDADGVVVVPLDLAERVLHLARQQMEHEAATLRAIADGTVDRSWVDRTIQEMGWMPDVTRAQV</sequence>